<dbReference type="InterPro" id="IPR050109">
    <property type="entry name" value="HTH-type_TetR-like_transc_reg"/>
</dbReference>
<dbReference type="SUPFAM" id="SSF48498">
    <property type="entry name" value="Tetracyclin repressor-like, C-terminal domain"/>
    <property type="match status" value="1"/>
</dbReference>
<dbReference type="Proteomes" id="UP000549343">
    <property type="component" value="Unassembled WGS sequence"/>
</dbReference>
<dbReference type="InterPro" id="IPR036271">
    <property type="entry name" value="Tet_transcr_reg_TetR-rel_C_sf"/>
</dbReference>
<keyword evidence="10" id="KW-1185">Reference proteome</keyword>
<dbReference type="PANTHER" id="PTHR30055">
    <property type="entry name" value="HTH-TYPE TRANSCRIPTIONAL REGULATOR RUTR"/>
    <property type="match status" value="1"/>
</dbReference>
<dbReference type="PANTHER" id="PTHR30055:SF226">
    <property type="entry name" value="HTH-TYPE TRANSCRIPTIONAL REGULATOR PKSA"/>
    <property type="match status" value="1"/>
</dbReference>
<reference evidence="7" key="4">
    <citation type="submission" date="2023-12" db="EMBL/GenBank/DDBJ databases">
        <authorList>
            <person name="Sun Q."/>
            <person name="Inoue M."/>
        </authorList>
    </citation>
    <scope>NUCLEOTIDE SEQUENCE</scope>
    <source>
        <strain evidence="7">JCM 10667</strain>
    </source>
</reference>
<reference evidence="8 9" key="3">
    <citation type="submission" date="2020-08" db="EMBL/GenBank/DDBJ databases">
        <title>Sequencing the genomes of 1000 actinobacteria strains.</title>
        <authorList>
            <person name="Klenk H.-P."/>
        </authorList>
    </citation>
    <scope>NUCLEOTIDE SEQUENCE [LARGE SCALE GENOMIC DNA]</scope>
    <source>
        <strain evidence="8 9">DSM 44772</strain>
    </source>
</reference>
<dbReference type="GO" id="GO:0003700">
    <property type="term" value="F:DNA-binding transcription factor activity"/>
    <property type="evidence" value="ECO:0007669"/>
    <property type="project" value="TreeGrafter"/>
</dbReference>
<reference evidence="10" key="2">
    <citation type="journal article" date="2019" name="Int. J. Syst. Evol. Microbiol.">
        <title>The Global Catalogue of Microorganisms (GCM) 10K type strain sequencing project: providing services to taxonomists for standard genome sequencing and annotation.</title>
        <authorList>
            <consortium name="The Broad Institute Genomics Platform"/>
            <consortium name="The Broad Institute Genome Sequencing Center for Infectious Disease"/>
            <person name="Wu L."/>
            <person name="Ma J."/>
        </authorList>
    </citation>
    <scope>NUCLEOTIDE SEQUENCE [LARGE SCALE GENOMIC DNA]</scope>
    <source>
        <strain evidence="10">JCM 10667</strain>
    </source>
</reference>
<gene>
    <name evidence="8" type="ORF">F4557_002564</name>
    <name evidence="7" type="ORF">GCM10009546_22210</name>
</gene>
<keyword evidence="3 5" id="KW-0238">DNA-binding</keyword>
<dbReference type="Gene3D" id="1.10.357.10">
    <property type="entry name" value="Tetracycline Repressor, domain 2"/>
    <property type="match status" value="1"/>
</dbReference>
<dbReference type="InterPro" id="IPR001647">
    <property type="entry name" value="HTH_TetR"/>
</dbReference>
<comment type="caution">
    <text evidence="8">The sequence shown here is derived from an EMBL/GenBank/DDBJ whole genome shotgun (WGS) entry which is preliminary data.</text>
</comment>
<evidence type="ECO:0000313" key="8">
    <source>
        <dbReference type="EMBL" id="MBB4774146.1"/>
    </source>
</evidence>
<evidence type="ECO:0000256" key="5">
    <source>
        <dbReference type="PROSITE-ProRule" id="PRU00335"/>
    </source>
</evidence>
<evidence type="ECO:0000256" key="2">
    <source>
        <dbReference type="ARBA" id="ARBA00023015"/>
    </source>
</evidence>
<dbReference type="InterPro" id="IPR009057">
    <property type="entry name" value="Homeodomain-like_sf"/>
</dbReference>
<feature type="domain" description="HTH tetR-type" evidence="6">
    <location>
        <begin position="8"/>
        <end position="68"/>
    </location>
</feature>
<keyword evidence="4" id="KW-0804">Transcription</keyword>
<organism evidence="8 9">
    <name type="scientific">Actinomadura livida</name>
    <dbReference type="NCBI Taxonomy" id="79909"/>
    <lineage>
        <taxon>Bacteria</taxon>
        <taxon>Bacillati</taxon>
        <taxon>Actinomycetota</taxon>
        <taxon>Actinomycetes</taxon>
        <taxon>Streptosporangiales</taxon>
        <taxon>Thermomonosporaceae</taxon>
        <taxon>Actinomadura</taxon>
    </lineage>
</organism>
<dbReference type="AlphaFoldDB" id="A0A7W7IBP1"/>
<protein>
    <submittedName>
        <fullName evidence="7 8">AcrR family transcriptional regulator</fullName>
    </submittedName>
</protein>
<dbReference type="PROSITE" id="PS50977">
    <property type="entry name" value="HTH_TETR_2"/>
    <property type="match status" value="1"/>
</dbReference>
<dbReference type="InterPro" id="IPR023772">
    <property type="entry name" value="DNA-bd_HTH_TetR-type_CS"/>
</dbReference>
<dbReference type="InterPro" id="IPR039538">
    <property type="entry name" value="BetI_C"/>
</dbReference>
<evidence type="ECO:0000259" key="6">
    <source>
        <dbReference type="PROSITE" id="PS50977"/>
    </source>
</evidence>
<feature type="DNA-binding region" description="H-T-H motif" evidence="5">
    <location>
        <begin position="31"/>
        <end position="50"/>
    </location>
</feature>
<name>A0A7W7IBP1_9ACTN</name>
<reference evidence="7" key="1">
    <citation type="journal article" date="2014" name="Int. J. Syst. Evol. Microbiol.">
        <title>Complete genome of a new Firmicutes species belonging to the dominant human colonic microbiota ('Ruminococcus bicirculans') reveals two chromosomes and a selective capacity to utilize plant glucans.</title>
        <authorList>
            <consortium name="NISC Comparative Sequencing Program"/>
            <person name="Wegmann U."/>
            <person name="Louis P."/>
            <person name="Goesmann A."/>
            <person name="Henrissat B."/>
            <person name="Duncan S.H."/>
            <person name="Flint H.J."/>
        </authorList>
    </citation>
    <scope>NUCLEOTIDE SEQUENCE</scope>
    <source>
        <strain evidence="7">JCM 10667</strain>
    </source>
</reference>
<sequence length="195" mass="21622">MPKVVDPARRRREVVTAVWRVIRRDGLDRASVRNVAREAGLSTGSLRHYFATQPELLAFTLRTIIERIEERIAAALPADGDPRERAVRVLHELLPMDAERAAENQVWLAFTARALVSPELRALCEEAHEALRSGCRTVVESLAPDADTELETDRLHALVDGLAVHAALHPRTTTPARMSTALAAHLDDLRTRGGH</sequence>
<evidence type="ECO:0000256" key="4">
    <source>
        <dbReference type="ARBA" id="ARBA00023163"/>
    </source>
</evidence>
<dbReference type="EMBL" id="BAAAHD010000020">
    <property type="protein sequence ID" value="GAA0559605.1"/>
    <property type="molecule type" value="Genomic_DNA"/>
</dbReference>
<proteinExistence type="predicted"/>
<accession>A0A7W7IBP1</accession>
<dbReference type="Proteomes" id="UP001501427">
    <property type="component" value="Unassembled WGS sequence"/>
</dbReference>
<keyword evidence="2" id="KW-0805">Transcription regulation</keyword>
<dbReference type="GO" id="GO:0000976">
    <property type="term" value="F:transcription cis-regulatory region binding"/>
    <property type="evidence" value="ECO:0007669"/>
    <property type="project" value="TreeGrafter"/>
</dbReference>
<evidence type="ECO:0000256" key="3">
    <source>
        <dbReference type="ARBA" id="ARBA00023125"/>
    </source>
</evidence>
<dbReference type="SUPFAM" id="SSF46689">
    <property type="entry name" value="Homeodomain-like"/>
    <property type="match status" value="1"/>
</dbReference>
<dbReference type="Pfam" id="PF13977">
    <property type="entry name" value="TetR_C_6"/>
    <property type="match status" value="1"/>
</dbReference>
<evidence type="ECO:0000313" key="10">
    <source>
        <dbReference type="Proteomes" id="UP001501427"/>
    </source>
</evidence>
<dbReference type="RefSeq" id="WP_184882656.1">
    <property type="nucleotide sequence ID" value="NZ_BAAAHD010000020.1"/>
</dbReference>
<evidence type="ECO:0000313" key="9">
    <source>
        <dbReference type="Proteomes" id="UP000549343"/>
    </source>
</evidence>
<dbReference type="PROSITE" id="PS01081">
    <property type="entry name" value="HTH_TETR_1"/>
    <property type="match status" value="1"/>
</dbReference>
<evidence type="ECO:0000313" key="7">
    <source>
        <dbReference type="EMBL" id="GAA0559605.1"/>
    </source>
</evidence>
<evidence type="ECO:0000256" key="1">
    <source>
        <dbReference type="ARBA" id="ARBA00022491"/>
    </source>
</evidence>
<dbReference type="Pfam" id="PF00440">
    <property type="entry name" value="TetR_N"/>
    <property type="match status" value="1"/>
</dbReference>
<dbReference type="EMBL" id="JACHMV010000001">
    <property type="protein sequence ID" value="MBB4774146.1"/>
    <property type="molecule type" value="Genomic_DNA"/>
</dbReference>
<keyword evidence="1" id="KW-0678">Repressor</keyword>